<feature type="chain" id="PRO_5042978681" description="C-type lectin domain-containing protein" evidence="1">
    <location>
        <begin position="19"/>
        <end position="208"/>
    </location>
</feature>
<proteinExistence type="predicted"/>
<evidence type="ECO:0000259" key="2">
    <source>
        <dbReference type="PROSITE" id="PS50041"/>
    </source>
</evidence>
<reference evidence="3 4" key="1">
    <citation type="submission" date="2024-03" db="EMBL/GenBank/DDBJ databases">
        <title>The genome assembly and annotation of the cricket Gryllus longicercus Weissman &amp; Gray.</title>
        <authorList>
            <person name="Szrajer S."/>
            <person name="Gray D."/>
            <person name="Ylla G."/>
        </authorList>
    </citation>
    <scope>NUCLEOTIDE SEQUENCE [LARGE SCALE GENOMIC DNA]</scope>
    <source>
        <strain evidence="3">DAG 2021-001</strain>
        <tissue evidence="3">Whole body minus gut</tissue>
    </source>
</reference>
<dbReference type="InterPro" id="IPR001304">
    <property type="entry name" value="C-type_lectin-like"/>
</dbReference>
<feature type="signal peptide" evidence="1">
    <location>
        <begin position="1"/>
        <end position="18"/>
    </location>
</feature>
<name>A0AAN9ZK90_9ORTH</name>
<sequence>METEKLLWKLLFIQLLQAFECTSSNLVQLNVLLSSQHNATQHRLMSAKLQSVGAKDQEVYLDVSLWEAKRPEGTYLLTLGAETAVKVQQRFMDYHSLADLPGLYKLHRRAATWPEANSACISEGAQLLVPDSAKEALAAIKLLMGQPPPPGVDRSTYLFVGITDSVQEGSYVSVTGKSLSELGFNTWSPGQPDKGDHSNWVAIYTDGM</sequence>
<organism evidence="3 4">
    <name type="scientific">Gryllus longicercus</name>
    <dbReference type="NCBI Taxonomy" id="2509291"/>
    <lineage>
        <taxon>Eukaryota</taxon>
        <taxon>Metazoa</taxon>
        <taxon>Ecdysozoa</taxon>
        <taxon>Arthropoda</taxon>
        <taxon>Hexapoda</taxon>
        <taxon>Insecta</taxon>
        <taxon>Pterygota</taxon>
        <taxon>Neoptera</taxon>
        <taxon>Polyneoptera</taxon>
        <taxon>Orthoptera</taxon>
        <taxon>Ensifera</taxon>
        <taxon>Gryllidea</taxon>
        <taxon>Grylloidea</taxon>
        <taxon>Gryllidae</taxon>
        <taxon>Gryllinae</taxon>
        <taxon>Gryllus</taxon>
    </lineage>
</organism>
<keyword evidence="4" id="KW-1185">Reference proteome</keyword>
<dbReference type="Gene3D" id="3.10.100.10">
    <property type="entry name" value="Mannose-Binding Protein A, subunit A"/>
    <property type="match status" value="1"/>
</dbReference>
<keyword evidence="1" id="KW-0732">Signal</keyword>
<feature type="domain" description="C-type lectin" evidence="2">
    <location>
        <begin position="104"/>
        <end position="208"/>
    </location>
</feature>
<dbReference type="InterPro" id="IPR016187">
    <property type="entry name" value="CTDL_fold"/>
</dbReference>
<protein>
    <recommendedName>
        <fullName evidence="2">C-type lectin domain-containing protein</fullName>
    </recommendedName>
</protein>
<accession>A0AAN9ZK90</accession>
<dbReference type="AlphaFoldDB" id="A0AAN9ZK90"/>
<dbReference type="SUPFAM" id="SSF56436">
    <property type="entry name" value="C-type lectin-like"/>
    <property type="match status" value="1"/>
</dbReference>
<dbReference type="Proteomes" id="UP001378592">
    <property type="component" value="Unassembled WGS sequence"/>
</dbReference>
<dbReference type="EMBL" id="JAZDUA010000001">
    <property type="protein sequence ID" value="KAK7874574.1"/>
    <property type="molecule type" value="Genomic_DNA"/>
</dbReference>
<dbReference type="PROSITE" id="PS50041">
    <property type="entry name" value="C_TYPE_LECTIN_2"/>
    <property type="match status" value="1"/>
</dbReference>
<gene>
    <name evidence="3" type="ORF">R5R35_013143</name>
</gene>
<evidence type="ECO:0000313" key="3">
    <source>
        <dbReference type="EMBL" id="KAK7874574.1"/>
    </source>
</evidence>
<evidence type="ECO:0000256" key="1">
    <source>
        <dbReference type="SAM" id="SignalP"/>
    </source>
</evidence>
<dbReference type="InterPro" id="IPR016186">
    <property type="entry name" value="C-type_lectin-like/link_sf"/>
</dbReference>
<dbReference type="Pfam" id="PF00059">
    <property type="entry name" value="Lectin_C"/>
    <property type="match status" value="1"/>
</dbReference>
<evidence type="ECO:0000313" key="4">
    <source>
        <dbReference type="Proteomes" id="UP001378592"/>
    </source>
</evidence>
<comment type="caution">
    <text evidence="3">The sequence shown here is derived from an EMBL/GenBank/DDBJ whole genome shotgun (WGS) entry which is preliminary data.</text>
</comment>